<reference evidence="1" key="1">
    <citation type="submission" date="2020-02" db="EMBL/GenBank/DDBJ databases">
        <title>Genome sequencing of the panga catfish, Pangasius djambal.</title>
        <authorList>
            <person name="Wen M."/>
            <person name="Zahm M."/>
            <person name="Roques C."/>
            <person name="Cabau C."/>
            <person name="Klopp C."/>
            <person name="Donnadieu C."/>
            <person name="Jouanno E."/>
            <person name="Avarre J.-C."/>
            <person name="Campet M."/>
            <person name="Ha T."/>
            <person name="Dugue R."/>
            <person name="Lampietro C."/>
            <person name="Louis A."/>
            <person name="Herpin A."/>
            <person name="Echchiki A."/>
            <person name="Berthelot C."/>
            <person name="Parey E."/>
            <person name="Roest-Crollius H."/>
            <person name="Braasch I."/>
            <person name="Postlethwait J.H."/>
            <person name="Bobe J."/>
            <person name="Montfort J."/>
            <person name="Bouchez O."/>
            <person name="Begum T."/>
            <person name="Schartl M."/>
            <person name="Gustiano R."/>
            <person name="Guiguen Y."/>
        </authorList>
    </citation>
    <scope>NUCLEOTIDE SEQUENCE</scope>
    <source>
        <strain evidence="1">Pdj_M5554</strain>
    </source>
</reference>
<gene>
    <name evidence="1" type="ORF">PDJAM_G00117830</name>
</gene>
<accession>A0ACC5Z9V3</accession>
<sequence>MISKSVVRAFSGSIRGISSSSLRLNSPQTSVSVSLTHREGIKRRKLEKNEMRPLYMDFQATTPMGSILYNYRKMFLRIMYDVDDPRVLDAMLPYEVNYYGNPHSRTHAYGWESESAMERARKQVADLIGADPREIVFTSGATESNNISIKGVARFYKAKKKHIITTQTEHKCVLDSCRVLEAEGFKITYLPVKNNGLIDLQQLEETIRSDTSLVSVMTVNNEIGVKQPIKEIGQICRSKNVFFHTDAAQAIGKIPINVSTLKVDLMSISGHKIYGPKGIGALYVRRRPRVRIEPLQSGGGQERGLRSGTVPTPLAVGLGTACEIAQQEMEYDHARVSMLANRLLQKIISEIPDVVMNGDPEQRYPGCLNLSFAYVEGESLLMALKDVALSSGSACTSASLEPSYVLRAIGTDEDLAHSSIRFGIGRFTTEEEVDYTAEKCIQQVHRLREMSPLWEMVQEGIDLKSIKWTQH</sequence>
<comment type="caution">
    <text evidence="1">The sequence shown here is derived from an EMBL/GenBank/DDBJ whole genome shotgun (WGS) entry which is preliminary data.</text>
</comment>
<dbReference type="Proteomes" id="UP000830395">
    <property type="component" value="Chromosome 20"/>
</dbReference>
<proteinExistence type="predicted"/>
<name>A0ACC5Z9V3_9TELE</name>
<keyword evidence="2" id="KW-1185">Reference proteome</keyword>
<organism evidence="1 2">
    <name type="scientific">Pangasius djambal</name>
    <dbReference type="NCBI Taxonomy" id="1691987"/>
    <lineage>
        <taxon>Eukaryota</taxon>
        <taxon>Metazoa</taxon>
        <taxon>Chordata</taxon>
        <taxon>Craniata</taxon>
        <taxon>Vertebrata</taxon>
        <taxon>Euteleostomi</taxon>
        <taxon>Actinopterygii</taxon>
        <taxon>Neopterygii</taxon>
        <taxon>Teleostei</taxon>
        <taxon>Ostariophysi</taxon>
        <taxon>Siluriformes</taxon>
        <taxon>Pangasiidae</taxon>
        <taxon>Pangasius</taxon>
    </lineage>
</organism>
<dbReference type="EMBL" id="CM040994">
    <property type="protein sequence ID" value="MCJ8744368.1"/>
    <property type="molecule type" value="Genomic_DNA"/>
</dbReference>
<evidence type="ECO:0000313" key="2">
    <source>
        <dbReference type="Proteomes" id="UP000830395"/>
    </source>
</evidence>
<protein>
    <submittedName>
        <fullName evidence="1">Uncharacterized protein</fullName>
    </submittedName>
</protein>
<evidence type="ECO:0000313" key="1">
    <source>
        <dbReference type="EMBL" id="MCJ8744368.1"/>
    </source>
</evidence>